<sequence length="436" mass="49513">MQFQKNFNVELKEQLTSDLKKEVVAFANTCDGIIYIGINNQGEVVGLQDCDDVIERASASIRDAIKPDLSMHVSLKVTKVENKDIVVIEVLRGTYRPYYIAEKGLKSSGVYIRQGNSSVPASEDYIRQMIKETDGDSFEKLRSINQDLTFDYADKFFKNEEIDFGNAQKKTLGMISVNGLYTNLALLLSDQCIHTIKIAVFEGTERYKFKDRKEFTGSLLKQMTEAFEYIDFLNKTGSTIEGLKRKDKRDYPLDAVREALLNAIVHREYSFSASTIINIFDDRIEFMSLGGLVSGLSIEAIMLGASQSRNEKLANLFYRLKLIEAYGTGIQKILVSYKEFSFKPVFKSETGAFLTTLKNVNYNEQVDVTIESNDIVLNDDYNNIFDLLAAGEKSRKEIQDYTNLTQTKCIKMLNKLISIGKIQKIDSGKNTRYKKL</sequence>
<dbReference type="SUPFAM" id="SSF46785">
    <property type="entry name" value="Winged helix' DNA-binding domain"/>
    <property type="match status" value="1"/>
</dbReference>
<dbReference type="Gene3D" id="3.30.565.60">
    <property type="match status" value="1"/>
</dbReference>
<organism evidence="2 3">
    <name type="scientific">Anaerobiospirillum thomasii</name>
    <dbReference type="NCBI Taxonomy" id="179995"/>
    <lineage>
        <taxon>Bacteria</taxon>
        <taxon>Pseudomonadati</taxon>
        <taxon>Pseudomonadota</taxon>
        <taxon>Gammaproteobacteria</taxon>
        <taxon>Aeromonadales</taxon>
        <taxon>Succinivibrionaceae</taxon>
        <taxon>Anaerobiospirillum</taxon>
    </lineage>
</organism>
<proteinExistence type="predicted"/>
<dbReference type="InterPro" id="IPR038461">
    <property type="entry name" value="Schlafen_AlbA_2_dom_sf"/>
</dbReference>
<dbReference type="PANTHER" id="PTHR30595">
    <property type="entry name" value="GLPR-RELATED TRANSCRIPTIONAL REPRESSOR"/>
    <property type="match status" value="1"/>
</dbReference>
<dbReference type="InterPro" id="IPR036390">
    <property type="entry name" value="WH_DNA-bd_sf"/>
</dbReference>
<dbReference type="Gene3D" id="3.30.950.30">
    <property type="entry name" value="Schlafen, AAA domain"/>
    <property type="match status" value="1"/>
</dbReference>
<dbReference type="Pfam" id="PF04326">
    <property type="entry name" value="SLFN_AlbA_2"/>
    <property type="match status" value="1"/>
</dbReference>
<dbReference type="Proteomes" id="UP000250086">
    <property type="component" value="Unassembled WGS sequence"/>
</dbReference>
<reference evidence="2 3" key="1">
    <citation type="submission" date="2018-06" db="EMBL/GenBank/DDBJ databases">
        <authorList>
            <consortium name="Pathogen Informatics"/>
            <person name="Doyle S."/>
        </authorList>
    </citation>
    <scope>NUCLEOTIDE SEQUENCE [LARGE SCALE GENOMIC DNA]</scope>
    <source>
        <strain evidence="2 3">NCTC13093</strain>
    </source>
</reference>
<gene>
    <name evidence="2" type="ORF">NCTC13093_01825</name>
</gene>
<dbReference type="AlphaFoldDB" id="A0A2X0VRL1"/>
<dbReference type="InterPro" id="IPR007421">
    <property type="entry name" value="Schlafen_AlbA_2_dom"/>
</dbReference>
<dbReference type="PANTHER" id="PTHR30595:SF6">
    <property type="entry name" value="SCHLAFEN ALBA-2 DOMAIN-CONTAINING PROTEIN"/>
    <property type="match status" value="1"/>
</dbReference>
<feature type="domain" description="Schlafen AlbA-2" evidence="1">
    <location>
        <begin position="9"/>
        <end position="121"/>
    </location>
</feature>
<dbReference type="EMBL" id="UAPV01000001">
    <property type="protein sequence ID" value="SPT70410.1"/>
    <property type="molecule type" value="Genomic_DNA"/>
</dbReference>
<evidence type="ECO:0000313" key="3">
    <source>
        <dbReference type="Proteomes" id="UP000250086"/>
    </source>
</evidence>
<dbReference type="Pfam" id="PF13749">
    <property type="entry name" value="HATPase_c_4"/>
    <property type="match status" value="1"/>
</dbReference>
<name>A0A2X0VRL1_9GAMM</name>
<evidence type="ECO:0000313" key="2">
    <source>
        <dbReference type="EMBL" id="SPT70410.1"/>
    </source>
</evidence>
<evidence type="ECO:0000259" key="1">
    <source>
        <dbReference type="Pfam" id="PF04326"/>
    </source>
</evidence>
<dbReference type="InterPro" id="IPR038475">
    <property type="entry name" value="RecG_C_sf"/>
</dbReference>
<protein>
    <submittedName>
        <fullName evidence="2">Divergent AAA domain</fullName>
    </submittedName>
</protein>
<dbReference type="RefSeq" id="WP_113744483.1">
    <property type="nucleotide sequence ID" value="NZ_UAPV01000001.1"/>
</dbReference>
<accession>A0A2X0VRL1</accession>
<keyword evidence="3" id="KW-1185">Reference proteome</keyword>